<evidence type="ECO:0000256" key="1">
    <source>
        <dbReference type="SAM" id="Phobius"/>
    </source>
</evidence>
<dbReference type="RefSeq" id="WP_243569259.1">
    <property type="nucleotide sequence ID" value="NZ_BAAARD010000005.1"/>
</dbReference>
<evidence type="ECO:0000313" key="2">
    <source>
        <dbReference type="EMBL" id="UOE26432.1"/>
    </source>
</evidence>
<organism evidence="2 3">
    <name type="scientific">Agromyces soli</name>
    <dbReference type="NCBI Taxonomy" id="659012"/>
    <lineage>
        <taxon>Bacteria</taxon>
        <taxon>Bacillati</taxon>
        <taxon>Actinomycetota</taxon>
        <taxon>Actinomycetes</taxon>
        <taxon>Micrococcales</taxon>
        <taxon>Microbacteriaceae</taxon>
        <taxon>Agromyces</taxon>
    </lineage>
</organism>
<feature type="transmembrane region" description="Helical" evidence="1">
    <location>
        <begin position="61"/>
        <end position="85"/>
    </location>
</feature>
<feature type="transmembrane region" description="Helical" evidence="1">
    <location>
        <begin position="17"/>
        <end position="49"/>
    </location>
</feature>
<dbReference type="EMBL" id="CP094533">
    <property type="protein sequence ID" value="UOE26432.1"/>
    <property type="molecule type" value="Genomic_DNA"/>
</dbReference>
<name>A0ABY4ATE6_9MICO</name>
<gene>
    <name evidence="2" type="ORF">MTP13_01215</name>
</gene>
<protein>
    <recommendedName>
        <fullName evidence="4">DUF4190 domain-containing protein</fullName>
    </recommendedName>
</protein>
<sequence length="98" mass="10076">MTTDTPPLRTLPRPRDWAIAAALLGSAAAALVTALGLLVGGVALLFAILRLRQRPPRTATILLSVAIAVWLLVAIACVAAGLAVITQNGTPEVVLETS</sequence>
<accession>A0ABY4ATE6</accession>
<reference evidence="2 3" key="1">
    <citation type="submission" date="2022-03" db="EMBL/GenBank/DDBJ databases">
        <title>Agromyces sp. isolated from the gut of P. brevitarsis seulensis larvae.</title>
        <authorList>
            <person name="Won M."/>
            <person name="Kwon S.-W."/>
        </authorList>
    </citation>
    <scope>NUCLEOTIDE SEQUENCE [LARGE SCALE GENOMIC DNA]</scope>
    <source>
        <strain evidence="2 3">KACC 16215</strain>
    </source>
</reference>
<keyword evidence="3" id="KW-1185">Reference proteome</keyword>
<keyword evidence="1" id="KW-1133">Transmembrane helix</keyword>
<proteinExistence type="predicted"/>
<keyword evidence="1" id="KW-0472">Membrane</keyword>
<evidence type="ECO:0000313" key="3">
    <source>
        <dbReference type="Proteomes" id="UP000831304"/>
    </source>
</evidence>
<dbReference type="Proteomes" id="UP000831304">
    <property type="component" value="Chromosome"/>
</dbReference>
<keyword evidence="1" id="KW-0812">Transmembrane</keyword>
<evidence type="ECO:0008006" key="4">
    <source>
        <dbReference type="Google" id="ProtNLM"/>
    </source>
</evidence>